<feature type="compositionally biased region" description="Basic and acidic residues" evidence="1">
    <location>
        <begin position="39"/>
        <end position="48"/>
    </location>
</feature>
<reference evidence="2" key="1">
    <citation type="submission" date="2020-02" db="EMBL/GenBank/DDBJ databases">
        <authorList>
            <person name="Meier V. D."/>
        </authorList>
    </citation>
    <scope>NUCLEOTIDE SEQUENCE</scope>
    <source>
        <strain evidence="2">AVDCRST_MAG09</strain>
    </source>
</reference>
<dbReference type="AlphaFoldDB" id="A0A6J4T2E7"/>
<feature type="region of interest" description="Disordered" evidence="1">
    <location>
        <begin position="1"/>
        <end position="48"/>
    </location>
</feature>
<organism evidence="2">
    <name type="scientific">uncultured Sphingomonas sp</name>
    <dbReference type="NCBI Taxonomy" id="158754"/>
    <lineage>
        <taxon>Bacteria</taxon>
        <taxon>Pseudomonadati</taxon>
        <taxon>Pseudomonadota</taxon>
        <taxon>Alphaproteobacteria</taxon>
        <taxon>Sphingomonadales</taxon>
        <taxon>Sphingomonadaceae</taxon>
        <taxon>Sphingomonas</taxon>
        <taxon>environmental samples</taxon>
    </lineage>
</organism>
<feature type="non-terminal residue" evidence="2">
    <location>
        <position position="1"/>
    </location>
</feature>
<protein>
    <submittedName>
        <fullName evidence="2">Uncharacterized protein</fullName>
    </submittedName>
</protein>
<accession>A0A6J4T2E7</accession>
<dbReference type="EMBL" id="CADCVZ010000033">
    <property type="protein sequence ID" value="CAA9511869.1"/>
    <property type="molecule type" value="Genomic_DNA"/>
</dbReference>
<feature type="non-terminal residue" evidence="2">
    <location>
        <position position="48"/>
    </location>
</feature>
<feature type="compositionally biased region" description="Polar residues" evidence="1">
    <location>
        <begin position="22"/>
        <end position="32"/>
    </location>
</feature>
<evidence type="ECO:0000256" key="1">
    <source>
        <dbReference type="SAM" id="MobiDB-lite"/>
    </source>
</evidence>
<evidence type="ECO:0000313" key="2">
    <source>
        <dbReference type="EMBL" id="CAA9511869.1"/>
    </source>
</evidence>
<sequence>APAAEPQGLPHSDRLPLRLRGSSKSEGGTSCLGQRLRPVRPEDRGAGH</sequence>
<gene>
    <name evidence="2" type="ORF">AVDCRST_MAG09-1421</name>
</gene>
<proteinExistence type="predicted"/>
<name>A0A6J4T2E7_9SPHN</name>